<organism evidence="6 7">
    <name type="scientific">Penicillium coprophilum</name>
    <dbReference type="NCBI Taxonomy" id="36646"/>
    <lineage>
        <taxon>Eukaryota</taxon>
        <taxon>Fungi</taxon>
        <taxon>Dikarya</taxon>
        <taxon>Ascomycota</taxon>
        <taxon>Pezizomycotina</taxon>
        <taxon>Eurotiomycetes</taxon>
        <taxon>Eurotiomycetidae</taxon>
        <taxon>Eurotiales</taxon>
        <taxon>Aspergillaceae</taxon>
        <taxon>Penicillium</taxon>
    </lineage>
</organism>
<evidence type="ECO:0000313" key="6">
    <source>
        <dbReference type="EMBL" id="OQE41051.1"/>
    </source>
</evidence>
<dbReference type="InterPro" id="IPR029063">
    <property type="entry name" value="SAM-dependent_MTases_sf"/>
</dbReference>
<keyword evidence="1" id="KW-0489">Methyltransferase</keyword>
<dbReference type="Gene3D" id="3.40.50.150">
    <property type="entry name" value="Vaccinia Virus protein VP39"/>
    <property type="match status" value="1"/>
</dbReference>
<keyword evidence="3" id="KW-0949">S-adenosyl-L-methionine</keyword>
<dbReference type="Gene3D" id="1.10.10.10">
    <property type="entry name" value="Winged helix-like DNA-binding domain superfamily/Winged helix DNA-binding domain"/>
    <property type="match status" value="1"/>
</dbReference>
<dbReference type="AlphaFoldDB" id="A0A1V6URL0"/>
<evidence type="ECO:0000313" key="7">
    <source>
        <dbReference type="Proteomes" id="UP000191500"/>
    </source>
</evidence>
<feature type="active site" description="Proton acceptor" evidence="4">
    <location>
        <position position="308"/>
    </location>
</feature>
<dbReference type="GO" id="GO:0044550">
    <property type="term" value="P:secondary metabolite biosynthetic process"/>
    <property type="evidence" value="ECO:0007669"/>
    <property type="project" value="UniProtKB-ARBA"/>
</dbReference>
<reference evidence="7" key="1">
    <citation type="journal article" date="2017" name="Nat. Microbiol.">
        <title>Global analysis of biosynthetic gene clusters reveals vast potential of secondary metabolite production in Penicillium species.</title>
        <authorList>
            <person name="Nielsen J.C."/>
            <person name="Grijseels S."/>
            <person name="Prigent S."/>
            <person name="Ji B."/>
            <person name="Dainat J."/>
            <person name="Nielsen K.F."/>
            <person name="Frisvad J.C."/>
            <person name="Workman M."/>
            <person name="Nielsen J."/>
        </authorList>
    </citation>
    <scope>NUCLEOTIDE SEQUENCE [LARGE SCALE GENOMIC DNA]</scope>
    <source>
        <strain evidence="7">IBT 31321</strain>
    </source>
</reference>
<name>A0A1V6URL0_9EURO</name>
<dbReference type="Proteomes" id="UP000191500">
    <property type="component" value="Unassembled WGS sequence"/>
</dbReference>
<dbReference type="PIRSF" id="PIRSF005739">
    <property type="entry name" value="O-mtase"/>
    <property type="match status" value="1"/>
</dbReference>
<evidence type="ECO:0000256" key="3">
    <source>
        <dbReference type="ARBA" id="ARBA00022691"/>
    </source>
</evidence>
<evidence type="ECO:0000259" key="5">
    <source>
        <dbReference type="Pfam" id="PF00891"/>
    </source>
</evidence>
<keyword evidence="2" id="KW-0808">Transferase</keyword>
<gene>
    <name evidence="6" type="ORF">PENCOP_c005G06535</name>
</gene>
<dbReference type="Pfam" id="PF00891">
    <property type="entry name" value="Methyltransf_2"/>
    <property type="match status" value="1"/>
</dbReference>
<dbReference type="InterPro" id="IPR036388">
    <property type="entry name" value="WH-like_DNA-bd_sf"/>
</dbReference>
<proteinExistence type="predicted"/>
<dbReference type="SUPFAM" id="SSF53335">
    <property type="entry name" value="S-adenosyl-L-methionine-dependent methyltransferases"/>
    <property type="match status" value="1"/>
</dbReference>
<protein>
    <recommendedName>
        <fullName evidence="5">O-methyltransferase C-terminal domain-containing protein</fullName>
    </recommendedName>
</protein>
<dbReference type="InterPro" id="IPR016461">
    <property type="entry name" value="COMT-like"/>
</dbReference>
<evidence type="ECO:0000256" key="1">
    <source>
        <dbReference type="ARBA" id="ARBA00022603"/>
    </source>
</evidence>
<dbReference type="EMBL" id="MDDG01000005">
    <property type="protein sequence ID" value="OQE41051.1"/>
    <property type="molecule type" value="Genomic_DNA"/>
</dbReference>
<comment type="caution">
    <text evidence="6">The sequence shown here is derived from an EMBL/GenBank/DDBJ whole genome shotgun (WGS) entry which is preliminary data.</text>
</comment>
<dbReference type="InterPro" id="IPR001077">
    <property type="entry name" value="COMT_C"/>
</dbReference>
<dbReference type="GO" id="GO:0032259">
    <property type="term" value="P:methylation"/>
    <property type="evidence" value="ECO:0007669"/>
    <property type="project" value="UniProtKB-KW"/>
</dbReference>
<dbReference type="PROSITE" id="PS51683">
    <property type="entry name" value="SAM_OMT_II"/>
    <property type="match status" value="1"/>
</dbReference>
<dbReference type="GO" id="GO:0008171">
    <property type="term" value="F:O-methyltransferase activity"/>
    <property type="evidence" value="ECO:0007669"/>
    <property type="project" value="InterPro"/>
</dbReference>
<feature type="domain" description="O-methyltransferase C-terminal" evidence="5">
    <location>
        <begin position="232"/>
        <end position="378"/>
    </location>
</feature>
<dbReference type="SUPFAM" id="SSF46785">
    <property type="entry name" value="Winged helix' DNA-binding domain"/>
    <property type="match status" value="1"/>
</dbReference>
<dbReference type="InterPro" id="IPR036390">
    <property type="entry name" value="WH_DNA-bd_sf"/>
</dbReference>
<evidence type="ECO:0000256" key="4">
    <source>
        <dbReference type="PIRSR" id="PIRSR005739-1"/>
    </source>
</evidence>
<keyword evidence="7" id="KW-1185">Reference proteome</keyword>
<sequence>MVPPHLISAINEAKDIINDPETKKEDVVQLHQACISLSKVLEDPADRLMSQAFQIQDLVIARLAIQLGIFDQPQPIFGPCDVADHSGCDPALSSRILRALVGLGLLDITEDEKYKPNKSSESLKKGAMVHDCIIMTLDIALKMSANTLSFFESNGYHNPTNANRGVFQHTFGTSLPFFEWLPSQPLLQDAFNRFMEATAGDGTPAQWAQWFPIEPKFQELYEKSQKDKKSLTFVDVGGGHGHEAKAVMSRFSHLPCRFIVQDGPEYVKSHDAISEAGTQGSLERMEYSFFNKQPVEHAHVYFLGRVLHNWPEVQSRQILENIRAAMDQDSVLLIHDWVLSDNPADLSPEQARDDWAMMTLFSAPERSESGWRALLDSAQLKLVSIWASPDDNGSRRATVLEAMVKT</sequence>
<dbReference type="PANTHER" id="PTHR43712:SF11">
    <property type="entry name" value="O-METHYLTRANSFERASE (AFU_ORTHOLOGUE AFUA_2G17820)-RELATED"/>
    <property type="match status" value="1"/>
</dbReference>
<accession>A0A1V6URL0</accession>
<dbReference type="PANTHER" id="PTHR43712">
    <property type="entry name" value="PUTATIVE (AFU_ORTHOLOGUE AFUA_4G14580)-RELATED"/>
    <property type="match status" value="1"/>
</dbReference>
<evidence type="ECO:0000256" key="2">
    <source>
        <dbReference type="ARBA" id="ARBA00022679"/>
    </source>
</evidence>